<name>A0A239DD39_9BURK</name>
<reference evidence="1 2" key="1">
    <citation type="submission" date="2017-06" db="EMBL/GenBank/DDBJ databases">
        <authorList>
            <person name="Kim H.J."/>
            <person name="Triplett B.A."/>
        </authorList>
    </citation>
    <scope>NUCLEOTIDE SEQUENCE [LARGE SCALE GENOMIC DNA]</scope>
    <source>
        <strain evidence="1 2">U15</strain>
    </source>
</reference>
<evidence type="ECO:0000313" key="1">
    <source>
        <dbReference type="EMBL" id="SNS30346.1"/>
    </source>
</evidence>
<keyword evidence="2" id="KW-1185">Reference proteome</keyword>
<dbReference type="AlphaFoldDB" id="A0A239DD39"/>
<dbReference type="RefSeq" id="WP_245844730.1">
    <property type="nucleotide sequence ID" value="NZ_FZOT01000002.1"/>
</dbReference>
<proteinExistence type="predicted"/>
<sequence length="107" mass="12149">MQMNEIRQRVQHAQAAIEQASRLCQEELLLPMELKDSIQQLDEKSGQMSNVLASADEQALRQCVDDLEQLGDRARDACKTDAPVAEEVRRAVMQAHRELSDLKHSLH</sequence>
<evidence type="ECO:0000313" key="2">
    <source>
        <dbReference type="Proteomes" id="UP000198284"/>
    </source>
</evidence>
<accession>A0A239DD39</accession>
<protein>
    <submittedName>
        <fullName evidence="1">Uncharacterized protein</fullName>
    </submittedName>
</protein>
<gene>
    <name evidence="1" type="ORF">SAMN06265795_102126</name>
</gene>
<organism evidence="1 2">
    <name type="scientific">Noviherbaspirillum humi</name>
    <dbReference type="NCBI Taxonomy" id="1688639"/>
    <lineage>
        <taxon>Bacteria</taxon>
        <taxon>Pseudomonadati</taxon>
        <taxon>Pseudomonadota</taxon>
        <taxon>Betaproteobacteria</taxon>
        <taxon>Burkholderiales</taxon>
        <taxon>Oxalobacteraceae</taxon>
        <taxon>Noviherbaspirillum</taxon>
    </lineage>
</organism>
<dbReference type="EMBL" id="FZOT01000002">
    <property type="protein sequence ID" value="SNS30346.1"/>
    <property type="molecule type" value="Genomic_DNA"/>
</dbReference>
<dbReference type="Proteomes" id="UP000198284">
    <property type="component" value="Unassembled WGS sequence"/>
</dbReference>